<accession>A0A0M9FPN5</accession>
<evidence type="ECO:0000256" key="1">
    <source>
        <dbReference type="ARBA" id="ARBA00004127"/>
    </source>
</evidence>
<evidence type="ECO:0000256" key="3">
    <source>
        <dbReference type="ARBA" id="ARBA00022692"/>
    </source>
</evidence>
<keyword evidence="4 6" id="KW-1133">Transmembrane helix</keyword>
<reference evidence="7 8" key="1">
    <citation type="submission" date="2015-07" db="EMBL/GenBank/DDBJ databases">
        <title>High-quality genome of monoxenous trypanosomatid Leptomonas pyrrhocoris.</title>
        <authorList>
            <person name="Flegontov P."/>
            <person name="Butenko A."/>
            <person name="Firsov S."/>
            <person name="Vlcek C."/>
            <person name="Logacheva M.D."/>
            <person name="Field M."/>
            <person name="Filatov D."/>
            <person name="Flegontova O."/>
            <person name="Gerasimov E."/>
            <person name="Jackson A.P."/>
            <person name="Kelly S."/>
            <person name="Opperdoes F."/>
            <person name="O'Reilly A."/>
            <person name="Votypka J."/>
            <person name="Yurchenko V."/>
            <person name="Lukes J."/>
        </authorList>
    </citation>
    <scope>NUCLEOTIDE SEQUENCE [LARGE SCALE GENOMIC DNA]</scope>
    <source>
        <strain evidence="7">H10</strain>
    </source>
</reference>
<dbReference type="InterPro" id="IPR008217">
    <property type="entry name" value="Ccc1_fam"/>
</dbReference>
<protein>
    <recommendedName>
        <fullName evidence="9">Vacuolar iron transporter 1</fullName>
    </recommendedName>
</protein>
<dbReference type="OMA" id="SRIGWLR"/>
<evidence type="ECO:0000256" key="2">
    <source>
        <dbReference type="ARBA" id="ARBA00007049"/>
    </source>
</evidence>
<sequence>MSNHELSERSALRVEVGETGGYKSCDAARVAFRNRDIEASRREHMKPMHQESHSSSATEYVKSVVFGGLDGIMTTFAIIAAAAGSNGNYATVLIFGFSNVIADGFSMGFGEYVSGEAERDNAIMERRREEWEVENSFDLELDEMVQIYMSKGLSFDDAHTIVGIISKDPKMFVDFMMVEELGLLVDLDDAHGPKKQGAVMFVSFLVFGAIPLLAYLPGKGQGTDAVFVVSCVLTAISLIVLGAVKGFLVGFSISRSAALMVLNGAISGLVSFVAGHLIEMALRNEVSGAAAPV</sequence>
<dbReference type="GO" id="GO:0030026">
    <property type="term" value="P:intracellular manganese ion homeostasis"/>
    <property type="evidence" value="ECO:0007669"/>
    <property type="project" value="InterPro"/>
</dbReference>
<name>A0A0M9FPN5_LEPPY</name>
<evidence type="ECO:0000256" key="4">
    <source>
        <dbReference type="ARBA" id="ARBA00022989"/>
    </source>
</evidence>
<dbReference type="RefSeq" id="XP_015651964.1">
    <property type="nucleotide sequence ID" value="XM_015809482.1"/>
</dbReference>
<evidence type="ECO:0008006" key="9">
    <source>
        <dbReference type="Google" id="ProtNLM"/>
    </source>
</evidence>
<keyword evidence="3 6" id="KW-0812">Transmembrane</keyword>
<feature type="transmembrane region" description="Helical" evidence="6">
    <location>
        <begin position="224"/>
        <end position="244"/>
    </location>
</feature>
<dbReference type="GeneID" id="26910119"/>
<feature type="transmembrane region" description="Helical" evidence="6">
    <location>
        <begin position="198"/>
        <end position="218"/>
    </location>
</feature>
<dbReference type="EMBL" id="LGTL01000035">
    <property type="protein sequence ID" value="KPA73525.1"/>
    <property type="molecule type" value="Genomic_DNA"/>
</dbReference>
<comment type="caution">
    <text evidence="7">The sequence shown here is derived from an EMBL/GenBank/DDBJ whole genome shotgun (WGS) entry which is preliminary data.</text>
</comment>
<dbReference type="PANTHER" id="PTHR31851">
    <property type="entry name" value="FE(2+)/MN(2+) TRANSPORTER PCL1"/>
    <property type="match status" value="1"/>
</dbReference>
<proteinExistence type="inferred from homology"/>
<comment type="subcellular location">
    <subcellularLocation>
        <location evidence="1">Endomembrane system</location>
        <topology evidence="1">Multi-pass membrane protein</topology>
    </subcellularLocation>
</comment>
<dbReference type="VEuPathDB" id="TriTrypDB:LpyrH10_35_0510"/>
<dbReference type="AlphaFoldDB" id="A0A0M9FPN5"/>
<keyword evidence="8" id="KW-1185">Reference proteome</keyword>
<feature type="transmembrane region" description="Helical" evidence="6">
    <location>
        <begin position="256"/>
        <end position="278"/>
    </location>
</feature>
<dbReference type="GO" id="GO:0005384">
    <property type="term" value="F:manganese ion transmembrane transporter activity"/>
    <property type="evidence" value="ECO:0007669"/>
    <property type="project" value="InterPro"/>
</dbReference>
<comment type="similarity">
    <text evidence="2">Belongs to the CCC1 family.</text>
</comment>
<evidence type="ECO:0000256" key="6">
    <source>
        <dbReference type="SAM" id="Phobius"/>
    </source>
</evidence>
<dbReference type="EMBL" id="LGTL01000035">
    <property type="protein sequence ID" value="KPA73524.1"/>
    <property type="molecule type" value="Genomic_DNA"/>
</dbReference>
<gene>
    <name evidence="7" type="ORF">ABB37_09836</name>
</gene>
<dbReference type="RefSeq" id="XP_015651963.1">
    <property type="nucleotide sequence ID" value="XM_015809481.1"/>
</dbReference>
<organism evidence="7 8">
    <name type="scientific">Leptomonas pyrrhocoris</name>
    <name type="common">Firebug parasite</name>
    <dbReference type="NCBI Taxonomy" id="157538"/>
    <lineage>
        <taxon>Eukaryota</taxon>
        <taxon>Discoba</taxon>
        <taxon>Euglenozoa</taxon>
        <taxon>Kinetoplastea</taxon>
        <taxon>Metakinetoplastina</taxon>
        <taxon>Trypanosomatida</taxon>
        <taxon>Trypanosomatidae</taxon>
        <taxon>Leishmaniinae</taxon>
        <taxon>Leptomonas</taxon>
    </lineage>
</organism>
<evidence type="ECO:0000256" key="5">
    <source>
        <dbReference type="ARBA" id="ARBA00023136"/>
    </source>
</evidence>
<evidence type="ECO:0000313" key="8">
    <source>
        <dbReference type="Proteomes" id="UP000037923"/>
    </source>
</evidence>
<dbReference type="Proteomes" id="UP000037923">
    <property type="component" value="Unassembled WGS sequence"/>
</dbReference>
<dbReference type="Pfam" id="PF01988">
    <property type="entry name" value="VIT1"/>
    <property type="match status" value="1"/>
</dbReference>
<evidence type="ECO:0000313" key="7">
    <source>
        <dbReference type="EMBL" id="KPA73525.1"/>
    </source>
</evidence>
<dbReference type="OrthoDB" id="73465at2759"/>
<dbReference type="GO" id="GO:0012505">
    <property type="term" value="C:endomembrane system"/>
    <property type="evidence" value="ECO:0007669"/>
    <property type="project" value="UniProtKB-SubCell"/>
</dbReference>
<keyword evidence="5 6" id="KW-0472">Membrane</keyword>